<evidence type="ECO:0000313" key="1">
    <source>
        <dbReference type="EMBL" id="QHS97263.1"/>
    </source>
</evidence>
<protein>
    <submittedName>
        <fullName evidence="1">Uncharacterized protein</fullName>
    </submittedName>
</protein>
<proteinExistence type="predicted"/>
<reference evidence="1" key="1">
    <citation type="journal article" date="2020" name="Nature">
        <title>Giant virus diversity and host interactions through global metagenomics.</title>
        <authorList>
            <person name="Schulz F."/>
            <person name="Roux S."/>
            <person name="Paez-Espino D."/>
            <person name="Jungbluth S."/>
            <person name="Walsh D.A."/>
            <person name="Denef V.J."/>
            <person name="McMahon K.D."/>
            <person name="Konstantinidis K.T."/>
            <person name="Eloe-Fadrosh E.A."/>
            <person name="Kyrpides N.C."/>
            <person name="Woyke T."/>
        </authorList>
    </citation>
    <scope>NUCLEOTIDE SEQUENCE</scope>
    <source>
        <strain evidence="1">GVMAG-M-3300020169-51</strain>
    </source>
</reference>
<organism evidence="1">
    <name type="scientific">viral metagenome</name>
    <dbReference type="NCBI Taxonomy" id="1070528"/>
    <lineage>
        <taxon>unclassified sequences</taxon>
        <taxon>metagenomes</taxon>
        <taxon>organismal metagenomes</taxon>
    </lineage>
</organism>
<name>A0A6C0C129_9ZZZZ</name>
<sequence length="124" mass="15011">MNLPDLVIHKILEFVDGSRPLYFNWNNYWNWKKLSVNYLSEIIRYHYPYYYWSSNTSIKYYDNLNYETYRIEVFSNSQLSNNYNNGTALISTYSFVDKNFKMETLKLLLDTPKHLLKSNVNIYG</sequence>
<dbReference type="AlphaFoldDB" id="A0A6C0C129"/>
<accession>A0A6C0C129</accession>
<dbReference type="EMBL" id="MN739292">
    <property type="protein sequence ID" value="QHS97263.1"/>
    <property type="molecule type" value="Genomic_DNA"/>
</dbReference>